<evidence type="ECO:0000313" key="2">
    <source>
        <dbReference type="EMBL" id="KGN91741.1"/>
    </source>
</evidence>
<keyword evidence="1" id="KW-0732">Signal</keyword>
<feature type="chain" id="PRO_5045325948" description="Secreted protein" evidence="1">
    <location>
        <begin position="18"/>
        <end position="82"/>
    </location>
</feature>
<name>A0ABR4XK17_9PORP</name>
<dbReference type="Proteomes" id="UP000030101">
    <property type="component" value="Unassembled WGS sequence"/>
</dbReference>
<comment type="caution">
    <text evidence="2">The sequence shown here is derived from an EMBL/GenBank/DDBJ whole genome shotgun (WGS) entry which is preliminary data.</text>
</comment>
<organism evidence="2 3">
    <name type="scientific">Porphyromonas canoris</name>
    <dbReference type="NCBI Taxonomy" id="36875"/>
    <lineage>
        <taxon>Bacteria</taxon>
        <taxon>Pseudomonadati</taxon>
        <taxon>Bacteroidota</taxon>
        <taxon>Bacteroidia</taxon>
        <taxon>Bacteroidales</taxon>
        <taxon>Porphyromonadaceae</taxon>
        <taxon>Porphyromonas</taxon>
    </lineage>
</organism>
<evidence type="ECO:0008006" key="4">
    <source>
        <dbReference type="Google" id="ProtNLM"/>
    </source>
</evidence>
<accession>A0ABR4XK17</accession>
<dbReference type="EMBL" id="JQZV01000013">
    <property type="protein sequence ID" value="KGN91741.1"/>
    <property type="molecule type" value="Genomic_DNA"/>
</dbReference>
<proteinExistence type="predicted"/>
<evidence type="ECO:0000313" key="3">
    <source>
        <dbReference type="Proteomes" id="UP000030101"/>
    </source>
</evidence>
<sequence>MPLLSFFHLLCSASTFAPFSTSFSPEPVYKRDLIRTDLLLNLSTFPIQAPTFASRALSIGSRALNVGYHGLISGIQALIFTF</sequence>
<gene>
    <name evidence="2" type="ORF">HQ43_06485</name>
</gene>
<evidence type="ECO:0000256" key="1">
    <source>
        <dbReference type="SAM" id="SignalP"/>
    </source>
</evidence>
<reference evidence="2 3" key="1">
    <citation type="submission" date="2014-08" db="EMBL/GenBank/DDBJ databases">
        <title>Porphyromonas canoris strain:OH2762 Genome sequencing.</title>
        <authorList>
            <person name="Wallis C."/>
            <person name="Deusch O."/>
            <person name="O'Flynn C."/>
            <person name="Davis I."/>
            <person name="Jospin G."/>
            <person name="Darling A.E."/>
            <person name="Coil D.A."/>
            <person name="Alexiev A."/>
            <person name="Horsfall A."/>
            <person name="Kirkwood N."/>
            <person name="Harris S."/>
            <person name="Eisen J.A."/>
        </authorList>
    </citation>
    <scope>NUCLEOTIDE SEQUENCE [LARGE SCALE GENOMIC DNA]</scope>
    <source>
        <strain evidence="3">COT-108 OH2762</strain>
    </source>
</reference>
<protein>
    <recommendedName>
        <fullName evidence="4">Secreted protein</fullName>
    </recommendedName>
</protein>
<feature type="signal peptide" evidence="1">
    <location>
        <begin position="1"/>
        <end position="17"/>
    </location>
</feature>
<keyword evidence="3" id="KW-1185">Reference proteome</keyword>